<feature type="compositionally biased region" description="Pro residues" evidence="1">
    <location>
        <begin position="266"/>
        <end position="280"/>
    </location>
</feature>
<protein>
    <submittedName>
        <fullName evidence="3">Uncharacterized protein</fullName>
    </submittedName>
</protein>
<feature type="signal peptide" evidence="2">
    <location>
        <begin position="1"/>
        <end position="17"/>
    </location>
</feature>
<gene>
    <name evidence="3" type="ORF">ASEP1449_LOCUS8437</name>
</gene>
<sequence length="280" mass="30022">MTGTLVCLLVGLMLVQARIGVDENALTQEERLLRGIRRSGGVRGDRSSRQNRFDGVRARRARPPKDEMVPTPDVEDEGIQDVEEEEEDVEEVEDAPNNEMDVLQEEEYEDVDADADEGVEEEDEDARYTDVTKTGNGGGFGGMSAFRANVCAEGDGKKQRRADAKDKCSSMEQCIRGPHEEIIVGFQSIGGAPCWEPCRESSKKGHKKCDGDFKCVTFVNGCTGEAHVTKSLGEGGPPFMGGERPEGLQMNGGPPGGLQIHGGPPGGLPPLGPMLGPGPP</sequence>
<dbReference type="AlphaFoldDB" id="A0A7S2XN73"/>
<evidence type="ECO:0000256" key="1">
    <source>
        <dbReference type="SAM" id="MobiDB-lite"/>
    </source>
</evidence>
<feature type="compositionally biased region" description="Acidic residues" evidence="1">
    <location>
        <begin position="73"/>
        <end position="95"/>
    </location>
</feature>
<organism evidence="3">
    <name type="scientific">Attheya septentrionalis</name>
    <dbReference type="NCBI Taxonomy" id="420275"/>
    <lineage>
        <taxon>Eukaryota</taxon>
        <taxon>Sar</taxon>
        <taxon>Stramenopiles</taxon>
        <taxon>Ochrophyta</taxon>
        <taxon>Bacillariophyta</taxon>
        <taxon>Coscinodiscophyceae</taxon>
        <taxon>Chaetocerotophycidae</taxon>
        <taxon>Chaetocerotales</taxon>
        <taxon>Attheyaceae</taxon>
        <taxon>Attheya</taxon>
    </lineage>
</organism>
<keyword evidence="2" id="KW-0732">Signal</keyword>
<evidence type="ECO:0000256" key="2">
    <source>
        <dbReference type="SAM" id="SignalP"/>
    </source>
</evidence>
<feature type="compositionally biased region" description="Gly residues" evidence="1">
    <location>
        <begin position="253"/>
        <end position="265"/>
    </location>
</feature>
<dbReference type="EMBL" id="HBHQ01012656">
    <property type="protein sequence ID" value="CAD9816605.1"/>
    <property type="molecule type" value="Transcribed_RNA"/>
</dbReference>
<reference evidence="3" key="1">
    <citation type="submission" date="2021-01" db="EMBL/GenBank/DDBJ databases">
        <authorList>
            <person name="Corre E."/>
            <person name="Pelletier E."/>
            <person name="Niang G."/>
            <person name="Scheremetjew M."/>
            <person name="Finn R."/>
            <person name="Kale V."/>
            <person name="Holt S."/>
            <person name="Cochrane G."/>
            <person name="Meng A."/>
            <person name="Brown T."/>
            <person name="Cohen L."/>
        </authorList>
    </citation>
    <scope>NUCLEOTIDE SEQUENCE</scope>
    <source>
        <strain evidence="3">CCMP2084</strain>
    </source>
</reference>
<proteinExistence type="predicted"/>
<feature type="region of interest" description="Disordered" evidence="1">
    <location>
        <begin position="39"/>
        <end position="95"/>
    </location>
</feature>
<name>A0A7S2XN73_9STRA</name>
<feature type="chain" id="PRO_5031263887" evidence="2">
    <location>
        <begin position="18"/>
        <end position="280"/>
    </location>
</feature>
<accession>A0A7S2XN73</accession>
<feature type="region of interest" description="Disordered" evidence="1">
    <location>
        <begin position="233"/>
        <end position="280"/>
    </location>
</feature>
<evidence type="ECO:0000313" key="3">
    <source>
        <dbReference type="EMBL" id="CAD9816605.1"/>
    </source>
</evidence>
<feature type="compositionally biased region" description="Basic and acidic residues" evidence="1">
    <location>
        <begin position="43"/>
        <end position="68"/>
    </location>
</feature>